<proteinExistence type="predicted"/>
<dbReference type="Proteomes" id="UP000070544">
    <property type="component" value="Unassembled WGS sequence"/>
</dbReference>
<name>A0A139A1V9_GONPJ</name>
<organism evidence="3 4">
    <name type="scientific">Gonapodya prolifera (strain JEL478)</name>
    <name type="common">Monoblepharis prolifera</name>
    <dbReference type="NCBI Taxonomy" id="1344416"/>
    <lineage>
        <taxon>Eukaryota</taxon>
        <taxon>Fungi</taxon>
        <taxon>Fungi incertae sedis</taxon>
        <taxon>Chytridiomycota</taxon>
        <taxon>Chytridiomycota incertae sedis</taxon>
        <taxon>Monoblepharidomycetes</taxon>
        <taxon>Monoblepharidales</taxon>
        <taxon>Gonapodyaceae</taxon>
        <taxon>Gonapodya</taxon>
    </lineage>
</organism>
<feature type="compositionally biased region" description="Basic and acidic residues" evidence="1">
    <location>
        <begin position="89"/>
        <end position="105"/>
    </location>
</feature>
<accession>A0A139A1V9</accession>
<evidence type="ECO:0000313" key="4">
    <source>
        <dbReference type="Proteomes" id="UP000070544"/>
    </source>
</evidence>
<feature type="compositionally biased region" description="Gly residues" evidence="1">
    <location>
        <begin position="36"/>
        <end position="53"/>
    </location>
</feature>
<feature type="region of interest" description="Disordered" evidence="1">
    <location>
        <begin position="84"/>
        <end position="246"/>
    </location>
</feature>
<evidence type="ECO:0000256" key="1">
    <source>
        <dbReference type="SAM" id="MobiDB-lite"/>
    </source>
</evidence>
<feature type="compositionally biased region" description="Low complexity" evidence="1">
    <location>
        <begin position="151"/>
        <end position="166"/>
    </location>
</feature>
<dbReference type="OMA" id="RRDFNAW"/>
<dbReference type="OrthoDB" id="2134839at2759"/>
<dbReference type="EMBL" id="KQ965816">
    <property type="protein sequence ID" value="KXS10731.1"/>
    <property type="molecule type" value="Genomic_DNA"/>
</dbReference>
<feature type="domain" description="DUF4604" evidence="2">
    <location>
        <begin position="66"/>
        <end position="246"/>
    </location>
</feature>
<keyword evidence="4" id="KW-1185">Reference proteome</keyword>
<dbReference type="InterPro" id="IPR027911">
    <property type="entry name" value="DUF4604"/>
</dbReference>
<feature type="region of interest" description="Disordered" evidence="1">
    <location>
        <begin position="1"/>
        <end position="60"/>
    </location>
</feature>
<reference evidence="3 4" key="1">
    <citation type="journal article" date="2015" name="Genome Biol. Evol.">
        <title>Phylogenomic analyses indicate that early fungi evolved digesting cell walls of algal ancestors of land plants.</title>
        <authorList>
            <person name="Chang Y."/>
            <person name="Wang S."/>
            <person name="Sekimoto S."/>
            <person name="Aerts A.L."/>
            <person name="Choi C."/>
            <person name="Clum A."/>
            <person name="LaButti K.M."/>
            <person name="Lindquist E.A."/>
            <person name="Yee Ngan C."/>
            <person name="Ohm R.A."/>
            <person name="Salamov A.A."/>
            <person name="Grigoriev I.V."/>
            <person name="Spatafora J.W."/>
            <person name="Berbee M.L."/>
        </authorList>
    </citation>
    <scope>NUCLEOTIDE SEQUENCE [LARGE SCALE GENOMIC DNA]</scope>
    <source>
        <strain evidence="3 4">JEL478</strain>
    </source>
</reference>
<evidence type="ECO:0000313" key="3">
    <source>
        <dbReference type="EMBL" id="KXS10731.1"/>
    </source>
</evidence>
<protein>
    <recommendedName>
        <fullName evidence="2">DUF4604 domain-containing protein</fullName>
    </recommendedName>
</protein>
<sequence length="246" mass="26052">MDDYEGNSRRGGRGRGQGRRDFNAWDDDGPRSIPSGFGGSGGQKSGGRGGGGGSDKKSNYQFRQGLTFEYQRPKFLQDIVGLSPAGPTIEDKRARIAGIERPHFDAEDDEAEGPSRPVPDDEKPLVADDVGGLSQEEVHELLGGGAKMTEGSRPSKSSSSILGSKRPSAKGGSKEQPNPNDDTDAIDAQTKMVFKKPTSTGEKDEKRPTLKRAASEDNADGAQKGAGKSGAGAKRSKKLLSFDVDE</sequence>
<dbReference type="Pfam" id="PF15377">
    <property type="entry name" value="DUF4604"/>
    <property type="match status" value="1"/>
</dbReference>
<evidence type="ECO:0000259" key="2">
    <source>
        <dbReference type="Pfam" id="PF15377"/>
    </source>
</evidence>
<gene>
    <name evidence="3" type="ORF">M427DRAFT_158899</name>
</gene>
<dbReference type="AlphaFoldDB" id="A0A139A1V9"/>